<keyword evidence="2" id="KW-1185">Reference proteome</keyword>
<dbReference type="Proteomes" id="UP000242715">
    <property type="component" value="Unassembled WGS sequence"/>
</dbReference>
<dbReference type="EMBL" id="DF974038">
    <property type="protein sequence ID" value="GAU44378.1"/>
    <property type="molecule type" value="Genomic_DNA"/>
</dbReference>
<accession>A0A2Z6NIN6</accession>
<evidence type="ECO:0008006" key="3">
    <source>
        <dbReference type="Google" id="ProtNLM"/>
    </source>
</evidence>
<dbReference type="AlphaFoldDB" id="A0A2Z6NIN6"/>
<proteinExistence type="predicted"/>
<sequence>MAKTRTSDATQQPKFHSAFAITNVKTIIPITLDNDASLYLSWSSLFQVQACVHNVLDHIIPPTNEKEKKTAEEETKKNDPGLWKRLDAAILQWMYATVTQDILGSILVIPDTAESCWNIIVTMFKDNKHSRAVHLDHQFANTNLEDFPSTKAYCNRLKLLADQLACNIPNFFVGGMTCNLGDDLGSENQTTTQLAFAPRRSSFAPGRRQENTETKSGCRLAPGRKPPAFADFVPCFLLLEIHTHFGLSSFNHNRWVVESTRLSSLTPPVHVSGAQGDRATTVAVAVTTTIGEGTAYIRDETLEEAVAVTTVVVAGNNRAVAAGKILAVVDAETFCTGNNNNTLLGPKPPAANGPSPTDIEAAPHTLHLAQSDPSWYIDTGATSHMTSTNDFQTGMVLMRCESQGQLYPVTNITKNKTAFPSEFAALSTSVWHDRLGHPGASILDSLKKND</sequence>
<evidence type="ECO:0000313" key="1">
    <source>
        <dbReference type="EMBL" id="GAU44378.1"/>
    </source>
</evidence>
<evidence type="ECO:0000313" key="2">
    <source>
        <dbReference type="Proteomes" id="UP000242715"/>
    </source>
</evidence>
<reference evidence="2" key="1">
    <citation type="journal article" date="2017" name="Front. Plant Sci.">
        <title>Climate Clever Clovers: New Paradigm to Reduce the Environmental Footprint of Ruminants by Breeding Low Methanogenic Forages Utilizing Haplotype Variation.</title>
        <authorList>
            <person name="Kaur P."/>
            <person name="Appels R."/>
            <person name="Bayer P.E."/>
            <person name="Keeble-Gagnere G."/>
            <person name="Wang J."/>
            <person name="Hirakawa H."/>
            <person name="Shirasawa K."/>
            <person name="Vercoe P."/>
            <person name="Stefanova K."/>
            <person name="Durmic Z."/>
            <person name="Nichols P."/>
            <person name="Revell C."/>
            <person name="Isobe S.N."/>
            <person name="Edwards D."/>
            <person name="Erskine W."/>
        </authorList>
    </citation>
    <scope>NUCLEOTIDE SEQUENCE [LARGE SCALE GENOMIC DNA]</scope>
    <source>
        <strain evidence="2">cv. Daliak</strain>
    </source>
</reference>
<organism evidence="1 2">
    <name type="scientific">Trifolium subterraneum</name>
    <name type="common">Subterranean clover</name>
    <dbReference type="NCBI Taxonomy" id="3900"/>
    <lineage>
        <taxon>Eukaryota</taxon>
        <taxon>Viridiplantae</taxon>
        <taxon>Streptophyta</taxon>
        <taxon>Embryophyta</taxon>
        <taxon>Tracheophyta</taxon>
        <taxon>Spermatophyta</taxon>
        <taxon>Magnoliopsida</taxon>
        <taxon>eudicotyledons</taxon>
        <taxon>Gunneridae</taxon>
        <taxon>Pentapetalae</taxon>
        <taxon>rosids</taxon>
        <taxon>fabids</taxon>
        <taxon>Fabales</taxon>
        <taxon>Fabaceae</taxon>
        <taxon>Papilionoideae</taxon>
        <taxon>50 kb inversion clade</taxon>
        <taxon>NPAAA clade</taxon>
        <taxon>Hologalegina</taxon>
        <taxon>IRL clade</taxon>
        <taxon>Trifolieae</taxon>
        <taxon>Trifolium</taxon>
    </lineage>
</organism>
<dbReference type="PANTHER" id="PTHR47481">
    <property type="match status" value="1"/>
</dbReference>
<protein>
    <recommendedName>
        <fullName evidence="3">GAG-pre-integrase domain-containing protein</fullName>
    </recommendedName>
</protein>
<gene>
    <name evidence="1" type="ORF">TSUD_243100</name>
</gene>
<dbReference type="OrthoDB" id="1937754at2759"/>
<name>A0A2Z6NIN6_TRISU</name>
<dbReference type="PANTHER" id="PTHR47481:SF42">
    <property type="entry name" value="RHO GTPASE-ACTIVATING PROTEIN GACK-LIKE"/>
    <property type="match status" value="1"/>
</dbReference>